<dbReference type="Gene3D" id="1.10.357.10">
    <property type="entry name" value="Tetracycline Repressor, domain 2"/>
    <property type="match status" value="1"/>
</dbReference>
<dbReference type="InterPro" id="IPR036271">
    <property type="entry name" value="Tet_transcr_reg_TetR-rel_C_sf"/>
</dbReference>
<dbReference type="Pfam" id="PF00440">
    <property type="entry name" value="TetR_N"/>
    <property type="match status" value="1"/>
</dbReference>
<dbReference type="InterPro" id="IPR011075">
    <property type="entry name" value="TetR_C"/>
</dbReference>
<dbReference type="EMBL" id="CP002299">
    <property type="protein sequence ID" value="ADP82032.1"/>
    <property type="molecule type" value="Genomic_DNA"/>
</dbReference>
<dbReference type="KEGG" id="fri:FraEuI1c_4030"/>
<protein>
    <submittedName>
        <fullName evidence="7">Regulatory protein TetR</fullName>
    </submittedName>
</protein>
<evidence type="ECO:0000256" key="2">
    <source>
        <dbReference type="ARBA" id="ARBA00023125"/>
    </source>
</evidence>
<dbReference type="InterPro" id="IPR050109">
    <property type="entry name" value="HTH-type_TetR-like_transc_reg"/>
</dbReference>
<accession>E3J7Y4</accession>
<evidence type="ECO:0000256" key="4">
    <source>
        <dbReference type="PROSITE-ProRule" id="PRU00335"/>
    </source>
</evidence>
<dbReference type="HOGENOM" id="CLU_069356_25_3_11"/>
<dbReference type="InParanoid" id="E3J7Y4"/>
<evidence type="ECO:0000313" key="8">
    <source>
        <dbReference type="Proteomes" id="UP000002484"/>
    </source>
</evidence>
<dbReference type="InterPro" id="IPR001647">
    <property type="entry name" value="HTH_TetR"/>
</dbReference>
<dbReference type="InterPro" id="IPR009057">
    <property type="entry name" value="Homeodomain-like_sf"/>
</dbReference>
<dbReference type="PANTHER" id="PTHR30055">
    <property type="entry name" value="HTH-TYPE TRANSCRIPTIONAL REGULATOR RUTR"/>
    <property type="match status" value="1"/>
</dbReference>
<organism evidence="7 8">
    <name type="scientific">Pseudofrankia inefficax (strain DSM 45817 / CECT 9037 / DDB 130130 / EuI1c)</name>
    <name type="common">Frankia inefficax</name>
    <dbReference type="NCBI Taxonomy" id="298654"/>
    <lineage>
        <taxon>Bacteria</taxon>
        <taxon>Bacillati</taxon>
        <taxon>Actinomycetota</taxon>
        <taxon>Actinomycetes</taxon>
        <taxon>Frankiales</taxon>
        <taxon>Frankiaceae</taxon>
        <taxon>Pseudofrankia</taxon>
    </lineage>
</organism>
<dbReference type="Proteomes" id="UP000002484">
    <property type="component" value="Chromosome"/>
</dbReference>
<keyword evidence="8" id="KW-1185">Reference proteome</keyword>
<dbReference type="STRING" id="298654.FraEuI1c_4030"/>
<evidence type="ECO:0000256" key="3">
    <source>
        <dbReference type="ARBA" id="ARBA00023163"/>
    </source>
</evidence>
<feature type="DNA-binding region" description="H-T-H motif" evidence="4">
    <location>
        <begin position="57"/>
        <end position="76"/>
    </location>
</feature>
<name>E3J7Y4_PSEI1</name>
<dbReference type="Gene3D" id="1.10.10.60">
    <property type="entry name" value="Homeodomain-like"/>
    <property type="match status" value="1"/>
</dbReference>
<dbReference type="RefSeq" id="WP_013425150.1">
    <property type="nucleotide sequence ID" value="NC_014666.1"/>
</dbReference>
<dbReference type="SUPFAM" id="SSF46689">
    <property type="entry name" value="Homeodomain-like"/>
    <property type="match status" value="1"/>
</dbReference>
<keyword evidence="2 4" id="KW-0238">DNA-binding</keyword>
<dbReference type="GO" id="GO:0000976">
    <property type="term" value="F:transcription cis-regulatory region binding"/>
    <property type="evidence" value="ECO:0007669"/>
    <property type="project" value="TreeGrafter"/>
</dbReference>
<feature type="compositionally biased region" description="Low complexity" evidence="5">
    <location>
        <begin position="1"/>
        <end position="27"/>
    </location>
</feature>
<reference evidence="7 8" key="1">
    <citation type="submission" date="2010-10" db="EMBL/GenBank/DDBJ databases">
        <title>Complete sequence of Frankia sp. EuI1c.</title>
        <authorList>
            <consortium name="US DOE Joint Genome Institute"/>
            <person name="Lucas S."/>
            <person name="Copeland A."/>
            <person name="Lapidus A."/>
            <person name="Cheng J.-F."/>
            <person name="Bruce D."/>
            <person name="Goodwin L."/>
            <person name="Pitluck S."/>
            <person name="Chertkov O."/>
            <person name="Detter J.C."/>
            <person name="Han C."/>
            <person name="Tapia R."/>
            <person name="Land M."/>
            <person name="Hauser L."/>
            <person name="Jeffries C."/>
            <person name="Kyrpides N."/>
            <person name="Ivanova N."/>
            <person name="Mikhailova N."/>
            <person name="Beauchemin N."/>
            <person name="Sen A."/>
            <person name="Sur S.A."/>
            <person name="Gtari M."/>
            <person name="Wall L."/>
            <person name="Tisa L."/>
            <person name="Woyke T."/>
        </authorList>
    </citation>
    <scope>NUCLEOTIDE SEQUENCE [LARGE SCALE GENOMIC DNA]</scope>
    <source>
        <strain evidence="8">DSM 45817 / CECT 9037 / EuI1c</strain>
    </source>
</reference>
<evidence type="ECO:0000256" key="1">
    <source>
        <dbReference type="ARBA" id="ARBA00023015"/>
    </source>
</evidence>
<evidence type="ECO:0000313" key="7">
    <source>
        <dbReference type="EMBL" id="ADP82032.1"/>
    </source>
</evidence>
<feature type="domain" description="HTH tetR-type" evidence="6">
    <location>
        <begin position="34"/>
        <end position="94"/>
    </location>
</feature>
<dbReference type="GO" id="GO:0003700">
    <property type="term" value="F:DNA-binding transcription factor activity"/>
    <property type="evidence" value="ECO:0007669"/>
    <property type="project" value="TreeGrafter"/>
</dbReference>
<dbReference type="AlphaFoldDB" id="E3J7Y4"/>
<keyword evidence="1" id="KW-0805">Transcription regulation</keyword>
<evidence type="ECO:0000259" key="6">
    <source>
        <dbReference type="PROSITE" id="PS50977"/>
    </source>
</evidence>
<dbReference type="Pfam" id="PF16859">
    <property type="entry name" value="TetR_C_11"/>
    <property type="match status" value="1"/>
</dbReference>
<dbReference type="OrthoDB" id="9796019at2"/>
<dbReference type="PROSITE" id="PS50977">
    <property type="entry name" value="HTH_TETR_2"/>
    <property type="match status" value="1"/>
</dbReference>
<evidence type="ECO:0000256" key="5">
    <source>
        <dbReference type="SAM" id="MobiDB-lite"/>
    </source>
</evidence>
<gene>
    <name evidence="7" type="ordered locus">FraEuI1c_4030</name>
</gene>
<dbReference type="PANTHER" id="PTHR30055:SF225">
    <property type="entry name" value="TRANSCRIPTIONAL REGULATORY PROTEIN-RELATED"/>
    <property type="match status" value="1"/>
</dbReference>
<feature type="region of interest" description="Disordered" evidence="5">
    <location>
        <begin position="1"/>
        <end position="30"/>
    </location>
</feature>
<dbReference type="SUPFAM" id="SSF48498">
    <property type="entry name" value="Tetracyclin repressor-like, C-terminal domain"/>
    <property type="match status" value="1"/>
</dbReference>
<keyword evidence="3" id="KW-0804">Transcription</keyword>
<sequence>MSSTVGPVGADAATPADDAGSSSAQRTGTRRRGAALERAIIAAVWEELAAVGYSGLTIEGVAERARTSRTVLYRRWSTRAQLVVAAMTQSIPEPADLPDTGDLRTDVITLLTRLESRFEGLPADAVRGLLFEVLQDPEAIAIRDQVVQPQCTDLVMILLGRAASRGEIDPSVIRRRVASLPKDLVRAEYLTRKDGRVPEDVIAEIVDDVFLPLVRYRPSGGG</sequence>
<dbReference type="eggNOG" id="COG1309">
    <property type="taxonomic scope" value="Bacteria"/>
</dbReference>
<proteinExistence type="predicted"/>